<feature type="compositionally biased region" description="Polar residues" evidence="1">
    <location>
        <begin position="65"/>
        <end position="81"/>
    </location>
</feature>
<reference evidence="2 3" key="1">
    <citation type="submission" date="2020-02" db="EMBL/GenBank/DDBJ databases">
        <title>Comparative genomics of the hypocrealean fungal genus Beauvera.</title>
        <authorList>
            <person name="Showalter D.N."/>
            <person name="Bushley K.E."/>
            <person name="Rehner S.A."/>
        </authorList>
    </citation>
    <scope>NUCLEOTIDE SEQUENCE [LARGE SCALE GENOMIC DNA]</scope>
    <source>
        <strain evidence="2 3">ARSEF4384</strain>
    </source>
</reference>
<evidence type="ECO:0000256" key="1">
    <source>
        <dbReference type="SAM" id="MobiDB-lite"/>
    </source>
</evidence>
<feature type="compositionally biased region" description="Basic and acidic residues" evidence="1">
    <location>
        <begin position="24"/>
        <end position="35"/>
    </location>
</feature>
<evidence type="ECO:0008006" key="4">
    <source>
        <dbReference type="Google" id="ProtNLM"/>
    </source>
</evidence>
<feature type="region of interest" description="Disordered" evidence="1">
    <location>
        <begin position="1"/>
        <end position="41"/>
    </location>
</feature>
<organism evidence="2 3">
    <name type="scientific">Beauveria asiatica</name>
    <dbReference type="NCBI Taxonomy" id="1069075"/>
    <lineage>
        <taxon>Eukaryota</taxon>
        <taxon>Fungi</taxon>
        <taxon>Dikarya</taxon>
        <taxon>Ascomycota</taxon>
        <taxon>Pezizomycotina</taxon>
        <taxon>Sordariomycetes</taxon>
        <taxon>Hypocreomycetidae</taxon>
        <taxon>Hypocreales</taxon>
        <taxon>Cordycipitaceae</taxon>
        <taxon>Beauveria</taxon>
    </lineage>
</organism>
<protein>
    <recommendedName>
        <fullName evidence="4">Extracellular mutant protein 11 C-terminal domain-containing protein</fullName>
    </recommendedName>
</protein>
<dbReference type="Proteomes" id="UP001397290">
    <property type="component" value="Unassembled WGS sequence"/>
</dbReference>
<name>A0AAW0RT92_9HYPO</name>
<feature type="region of interest" description="Disordered" evidence="1">
    <location>
        <begin position="57"/>
        <end position="106"/>
    </location>
</feature>
<gene>
    <name evidence="2" type="ORF">G3M48_004370</name>
</gene>
<evidence type="ECO:0000313" key="2">
    <source>
        <dbReference type="EMBL" id="KAK8145472.1"/>
    </source>
</evidence>
<feature type="compositionally biased region" description="Polar residues" evidence="1">
    <location>
        <begin position="9"/>
        <end position="18"/>
    </location>
</feature>
<proteinExistence type="predicted"/>
<comment type="caution">
    <text evidence="2">The sequence shown here is derived from an EMBL/GenBank/DDBJ whole genome shotgun (WGS) entry which is preliminary data.</text>
</comment>
<dbReference type="EMBL" id="JAAHCF010000287">
    <property type="protein sequence ID" value="KAK8145472.1"/>
    <property type="molecule type" value="Genomic_DNA"/>
</dbReference>
<keyword evidence="3" id="KW-1185">Reference proteome</keyword>
<evidence type="ECO:0000313" key="3">
    <source>
        <dbReference type="Proteomes" id="UP001397290"/>
    </source>
</evidence>
<accession>A0AAW0RT92</accession>
<sequence>MESDGVDTGSPQESSYDVSTGAAPKKDSKGKEREITIGGRLQASGRMALNAAFAAQPSLAGPSNGKASTGLATPTQDQGPISKSPLPEASRSQGTPALGGSLRKDPHTFSQASFQYDEFLNATPQVQDAFKATIQSGESVHTSSSWEQTTDDGADVVKLLSMPEEEPEYMEFDELLSDQEAARLREAFFANSASRLALDRLLSFSPGFVLDANLSCEAKLHTGIEDTGAARDIWLQQWHDVLSSYTDEVWGDLRSLVEGAKREIETARSQADIQGPESKALGRLRQILAHIRGSGGL</sequence>
<dbReference type="AlphaFoldDB" id="A0AAW0RT92"/>